<dbReference type="EMBL" id="CAWUHC010000013">
    <property type="protein sequence ID" value="CAK7214725.1"/>
    <property type="molecule type" value="Genomic_DNA"/>
</dbReference>
<evidence type="ECO:0000256" key="1">
    <source>
        <dbReference type="SAM" id="MobiDB-lite"/>
    </source>
</evidence>
<evidence type="ECO:0000313" key="3">
    <source>
        <dbReference type="Proteomes" id="UP001642406"/>
    </source>
</evidence>
<feature type="compositionally biased region" description="Polar residues" evidence="1">
    <location>
        <begin position="190"/>
        <end position="202"/>
    </location>
</feature>
<feature type="compositionally biased region" description="Basic and acidic residues" evidence="1">
    <location>
        <begin position="381"/>
        <end position="395"/>
    </location>
</feature>
<feature type="compositionally biased region" description="Polar residues" evidence="1">
    <location>
        <begin position="219"/>
        <end position="244"/>
    </location>
</feature>
<dbReference type="Proteomes" id="UP001642406">
    <property type="component" value="Unassembled WGS sequence"/>
</dbReference>
<proteinExistence type="predicted"/>
<feature type="compositionally biased region" description="Basic residues" evidence="1">
    <location>
        <begin position="133"/>
        <end position="149"/>
    </location>
</feature>
<evidence type="ECO:0000313" key="2">
    <source>
        <dbReference type="EMBL" id="CAK7214725.1"/>
    </source>
</evidence>
<feature type="region of interest" description="Disordered" evidence="1">
    <location>
        <begin position="117"/>
        <end position="269"/>
    </location>
</feature>
<accession>A0ABP0B5F1</accession>
<sequence>MSNTAPEAGSIARIESSSPLFSPLEISFPHAPGVYRDQADERADTPIVTENPCKLQHTPDLDDFLVANASRDSDFPMVSRDSLEANIEVDTDDNTDFDAYADVDLDDIAFVNASGEPATSLSAKECPGGSAKQSKRSAKRERARLRRRNNGSSKKPPVPTQAPRSAPAQAPSQAPARDLPQALEEATRVALQSTRASAQYHQLPSKPPPVVNSALVRDASSQSTKAGNGSRATPPVTGTPTYTARRTSSSFRRRQESLDSPVTVPPKPLVRNSISALASAAVASAFTPVRPREHSPAASPSPAAVSSTSSATTLEAVPRTTPPPPSTPPIAKKALVNSTPEKLTPQEKRAAAKPRANGQEVSNVDKDGDTMTGTTDDSDKEEIGTPRRKTPEKTPPKSPQKKTTPLKGRPVVKPKPRITSPDKGHLNDDDTITDSSEAGVVPSARRTATTSPRPIKKSATLHSAAHAKKPTSLEKSKKARRLSSDSLEGAPERPRKRVSFGGVSYHEPEFQPAGTAVTTGIPSLRPASTLTVSGPVAPAKTLVPAPVNIPPGARLFPIYPGGRSRSRDVTPENAPAKSTAITKTIPPAALQDARQTINQGTVQDTALKEDVLPPGSLFRAAETSNTPGAQETVLEASGSLFITKAADSRECEIANLLLSMKKQINENMVELKRLMEPESEDFMVSCHLEMVEAQLQVLSLATYATWHKITSNKRGNENFQD</sequence>
<name>A0ABP0B5F1_9PEZI</name>
<keyword evidence="3" id="KW-1185">Reference proteome</keyword>
<gene>
    <name evidence="2" type="ORF">SBRCBS47491_002247</name>
</gene>
<feature type="compositionally biased region" description="Low complexity" evidence="1">
    <location>
        <begin position="296"/>
        <end position="313"/>
    </location>
</feature>
<protein>
    <submittedName>
        <fullName evidence="2">Uncharacterized protein</fullName>
    </submittedName>
</protein>
<organism evidence="2 3">
    <name type="scientific">Sporothrix bragantina</name>
    <dbReference type="NCBI Taxonomy" id="671064"/>
    <lineage>
        <taxon>Eukaryota</taxon>
        <taxon>Fungi</taxon>
        <taxon>Dikarya</taxon>
        <taxon>Ascomycota</taxon>
        <taxon>Pezizomycotina</taxon>
        <taxon>Sordariomycetes</taxon>
        <taxon>Sordariomycetidae</taxon>
        <taxon>Ophiostomatales</taxon>
        <taxon>Ophiostomataceae</taxon>
        <taxon>Sporothrix</taxon>
    </lineage>
</organism>
<comment type="caution">
    <text evidence="2">The sequence shown here is derived from an EMBL/GenBank/DDBJ whole genome shotgun (WGS) entry which is preliminary data.</text>
</comment>
<feature type="compositionally biased region" description="Low complexity" evidence="1">
    <location>
        <begin position="161"/>
        <end position="177"/>
    </location>
</feature>
<feature type="region of interest" description="Disordered" evidence="1">
    <location>
        <begin position="287"/>
        <end position="498"/>
    </location>
</feature>
<reference evidence="2 3" key="1">
    <citation type="submission" date="2024-01" db="EMBL/GenBank/DDBJ databases">
        <authorList>
            <person name="Allen C."/>
            <person name="Tagirdzhanova G."/>
        </authorList>
    </citation>
    <scope>NUCLEOTIDE SEQUENCE [LARGE SCALE GENOMIC DNA]</scope>
</reference>